<dbReference type="InterPro" id="IPR036640">
    <property type="entry name" value="ABC1_TM_sf"/>
</dbReference>
<dbReference type="SMART" id="SM00382">
    <property type="entry name" value="AAA"/>
    <property type="match status" value="1"/>
</dbReference>
<proteinExistence type="predicted"/>
<evidence type="ECO:0000256" key="9">
    <source>
        <dbReference type="ARBA" id="ARBA00023136"/>
    </source>
</evidence>
<feature type="domain" description="ABC transmembrane type-1" evidence="12">
    <location>
        <begin position="18"/>
        <end position="317"/>
    </location>
</feature>
<feature type="transmembrane region" description="Helical" evidence="10">
    <location>
        <begin position="72"/>
        <end position="93"/>
    </location>
</feature>
<organism evidence="13 14">
    <name type="scientific">Candidatus Eisenbergiella merdipullorum</name>
    <dbReference type="NCBI Taxonomy" id="2838553"/>
    <lineage>
        <taxon>Bacteria</taxon>
        <taxon>Bacillati</taxon>
        <taxon>Bacillota</taxon>
        <taxon>Clostridia</taxon>
        <taxon>Lachnospirales</taxon>
        <taxon>Lachnospiraceae</taxon>
        <taxon>Eisenbergiella</taxon>
    </lineage>
</organism>
<evidence type="ECO:0000256" key="8">
    <source>
        <dbReference type="ARBA" id="ARBA00022989"/>
    </source>
</evidence>
<dbReference type="Gene3D" id="3.40.50.300">
    <property type="entry name" value="P-loop containing nucleotide triphosphate hydrolases"/>
    <property type="match status" value="1"/>
</dbReference>
<keyword evidence="6" id="KW-0788">Thiol protease</keyword>
<sequence>MIKKLGFIFTAGEKRKFFFLMVIIVMGSFLELLGVTVFMPFIDILMDTDAIRDNYWLSLLYNWFHFDSRETFLAAIAGCIIAIYIFKNVFIAWEKNTIYKFSYNIQRRISTKLLKAYMSEPYTFHLNKNVAVLQRSMQEDTDLFAKGIIHAMEAAAEVVVCIAIGCYLFVVSKSITLIVVGLLLICLGVFMYISKRYSSAIGRQSQVYKENIYKWMNQSLGGIKEIKVLNREPYFIDRYDAYFAKYVRGLRINRLIGILPKYVIETVCMTGLLLAVIVKMFFGQRDIDEFIPQLAVFAVAAFRLLPSVGKINEHMSATLYSAPSLDLIYHDLKEVEELPVMTEKSDKDWNFQNILKIKNVYYHYPDSEENVIEKASFEIERGTSVAFVGQSGAGKTTMVDIILGLLTPQMGKITADGMDIEKNISVWQKEIGYIPQTIYLSDDTIRNNIAFGIPEEEIDEAAVEAAVKGAQLYEFVESLPAGLDTYVGDRGVRLSGGQRQRIGIARALYHDPEILILDEATSALDNDTEASVMEAIDDLKGEKTMIIIAHRLTTIKNADRVFEVTGGKVIERDKEEVLQNQ</sequence>
<dbReference type="SUPFAM" id="SSF90123">
    <property type="entry name" value="ABC transporter transmembrane region"/>
    <property type="match status" value="1"/>
</dbReference>
<comment type="caution">
    <text evidence="13">The sequence shown here is derived from an EMBL/GenBank/DDBJ whole genome shotgun (WGS) entry which is preliminary data.</text>
</comment>
<evidence type="ECO:0000256" key="4">
    <source>
        <dbReference type="ARBA" id="ARBA00022692"/>
    </source>
</evidence>
<dbReference type="Pfam" id="PF00664">
    <property type="entry name" value="ABC_membrane"/>
    <property type="match status" value="1"/>
</dbReference>
<keyword evidence="3" id="KW-1003">Cell membrane</keyword>
<dbReference type="GO" id="GO:0008234">
    <property type="term" value="F:cysteine-type peptidase activity"/>
    <property type="evidence" value="ECO:0007669"/>
    <property type="project" value="UniProtKB-KW"/>
</dbReference>
<dbReference type="PANTHER" id="PTHR24221:SF654">
    <property type="entry name" value="ATP-BINDING CASSETTE SUB-FAMILY B MEMBER 6"/>
    <property type="match status" value="1"/>
</dbReference>
<dbReference type="Gene3D" id="1.20.1560.10">
    <property type="entry name" value="ABC transporter type 1, transmembrane domain"/>
    <property type="match status" value="1"/>
</dbReference>
<dbReference type="PROSITE" id="PS50929">
    <property type="entry name" value="ABC_TM1F"/>
    <property type="match status" value="1"/>
</dbReference>
<evidence type="ECO:0000256" key="7">
    <source>
        <dbReference type="ARBA" id="ARBA00022840"/>
    </source>
</evidence>
<feature type="transmembrane region" description="Helical" evidence="10">
    <location>
        <begin position="176"/>
        <end position="193"/>
    </location>
</feature>
<keyword evidence="9 10" id="KW-0472">Membrane</keyword>
<feature type="domain" description="ABC transporter" evidence="11">
    <location>
        <begin position="355"/>
        <end position="581"/>
    </location>
</feature>
<name>A0A9D2I7V1_9FIRM</name>
<dbReference type="GO" id="GO:0140359">
    <property type="term" value="F:ABC-type transporter activity"/>
    <property type="evidence" value="ECO:0007669"/>
    <property type="project" value="InterPro"/>
</dbReference>
<dbReference type="PROSITE" id="PS50893">
    <property type="entry name" value="ABC_TRANSPORTER_2"/>
    <property type="match status" value="1"/>
</dbReference>
<dbReference type="AlphaFoldDB" id="A0A9D2I7V1"/>
<dbReference type="GO" id="GO:0034040">
    <property type="term" value="F:ATPase-coupled lipid transmembrane transporter activity"/>
    <property type="evidence" value="ECO:0007669"/>
    <property type="project" value="TreeGrafter"/>
</dbReference>
<dbReference type="FunFam" id="3.40.50.300:FF:000299">
    <property type="entry name" value="ABC transporter ATP-binding protein/permease"/>
    <property type="match status" value="1"/>
</dbReference>
<comment type="subcellular location">
    <subcellularLocation>
        <location evidence="1">Cell membrane</location>
        <topology evidence="1">Multi-pass membrane protein</topology>
    </subcellularLocation>
</comment>
<dbReference type="GO" id="GO:0005886">
    <property type="term" value="C:plasma membrane"/>
    <property type="evidence" value="ECO:0007669"/>
    <property type="project" value="UniProtKB-SubCell"/>
</dbReference>
<dbReference type="SUPFAM" id="SSF52540">
    <property type="entry name" value="P-loop containing nucleoside triphosphate hydrolases"/>
    <property type="match status" value="1"/>
</dbReference>
<evidence type="ECO:0000313" key="13">
    <source>
        <dbReference type="EMBL" id="HJA93712.1"/>
    </source>
</evidence>
<dbReference type="InterPro" id="IPR011527">
    <property type="entry name" value="ABC1_TM_dom"/>
</dbReference>
<keyword evidence="8 10" id="KW-1133">Transmembrane helix</keyword>
<dbReference type="PROSITE" id="PS00211">
    <property type="entry name" value="ABC_TRANSPORTER_1"/>
    <property type="match status" value="1"/>
</dbReference>
<keyword evidence="6" id="KW-0645">Protease</keyword>
<dbReference type="InterPro" id="IPR017871">
    <property type="entry name" value="ABC_transporter-like_CS"/>
</dbReference>
<feature type="transmembrane region" description="Helical" evidence="10">
    <location>
        <begin position="255"/>
        <end position="278"/>
    </location>
</feature>
<evidence type="ECO:0000313" key="14">
    <source>
        <dbReference type="Proteomes" id="UP000886858"/>
    </source>
</evidence>
<evidence type="ECO:0000256" key="5">
    <source>
        <dbReference type="ARBA" id="ARBA00022741"/>
    </source>
</evidence>
<dbReference type="InterPro" id="IPR003593">
    <property type="entry name" value="AAA+_ATPase"/>
</dbReference>
<dbReference type="Proteomes" id="UP000886858">
    <property type="component" value="Unassembled WGS sequence"/>
</dbReference>
<keyword evidence="5" id="KW-0547">Nucleotide-binding</keyword>
<reference evidence="13" key="1">
    <citation type="journal article" date="2021" name="PeerJ">
        <title>Extensive microbial diversity within the chicken gut microbiome revealed by metagenomics and culture.</title>
        <authorList>
            <person name="Gilroy R."/>
            <person name="Ravi A."/>
            <person name="Getino M."/>
            <person name="Pursley I."/>
            <person name="Horton D.L."/>
            <person name="Alikhan N.F."/>
            <person name="Baker D."/>
            <person name="Gharbi K."/>
            <person name="Hall N."/>
            <person name="Watson M."/>
            <person name="Adriaenssens E.M."/>
            <person name="Foster-Nyarko E."/>
            <person name="Jarju S."/>
            <person name="Secka A."/>
            <person name="Antonio M."/>
            <person name="Oren A."/>
            <person name="Chaudhuri R.R."/>
            <person name="La Ragione R."/>
            <person name="Hildebrand F."/>
            <person name="Pallen M.J."/>
        </authorList>
    </citation>
    <scope>NUCLEOTIDE SEQUENCE</scope>
    <source>
        <strain evidence="13">CHK179-7159</strain>
    </source>
</reference>
<reference evidence="13" key="2">
    <citation type="submission" date="2021-04" db="EMBL/GenBank/DDBJ databases">
        <authorList>
            <person name="Gilroy R."/>
        </authorList>
    </citation>
    <scope>NUCLEOTIDE SEQUENCE</scope>
    <source>
        <strain evidence="13">CHK179-7159</strain>
    </source>
</reference>
<evidence type="ECO:0000256" key="3">
    <source>
        <dbReference type="ARBA" id="ARBA00022475"/>
    </source>
</evidence>
<feature type="transmembrane region" description="Helical" evidence="10">
    <location>
        <begin position="20"/>
        <end position="42"/>
    </location>
</feature>
<protein>
    <submittedName>
        <fullName evidence="13">ABC transporter ATP-binding protein/permease</fullName>
    </submittedName>
</protein>
<gene>
    <name evidence="13" type="ORF">H9717_11475</name>
</gene>
<evidence type="ECO:0000256" key="2">
    <source>
        <dbReference type="ARBA" id="ARBA00022448"/>
    </source>
</evidence>
<evidence type="ECO:0000256" key="1">
    <source>
        <dbReference type="ARBA" id="ARBA00004651"/>
    </source>
</evidence>
<dbReference type="InterPro" id="IPR003439">
    <property type="entry name" value="ABC_transporter-like_ATP-bd"/>
</dbReference>
<evidence type="ECO:0000259" key="11">
    <source>
        <dbReference type="PROSITE" id="PS50893"/>
    </source>
</evidence>
<feature type="transmembrane region" description="Helical" evidence="10">
    <location>
        <begin position="143"/>
        <end position="170"/>
    </location>
</feature>
<dbReference type="Pfam" id="PF00005">
    <property type="entry name" value="ABC_tran"/>
    <property type="match status" value="1"/>
</dbReference>
<dbReference type="GO" id="GO:0016887">
    <property type="term" value="F:ATP hydrolysis activity"/>
    <property type="evidence" value="ECO:0007669"/>
    <property type="project" value="InterPro"/>
</dbReference>
<dbReference type="PANTHER" id="PTHR24221">
    <property type="entry name" value="ATP-BINDING CASSETTE SUB-FAMILY B"/>
    <property type="match status" value="1"/>
</dbReference>
<dbReference type="EMBL" id="DWYY01000124">
    <property type="protein sequence ID" value="HJA93712.1"/>
    <property type="molecule type" value="Genomic_DNA"/>
</dbReference>
<dbReference type="GO" id="GO:0005524">
    <property type="term" value="F:ATP binding"/>
    <property type="evidence" value="ECO:0007669"/>
    <property type="project" value="UniProtKB-KW"/>
</dbReference>
<evidence type="ECO:0000256" key="6">
    <source>
        <dbReference type="ARBA" id="ARBA00022807"/>
    </source>
</evidence>
<keyword evidence="7 13" id="KW-0067">ATP-binding</keyword>
<keyword evidence="2" id="KW-0813">Transport</keyword>
<evidence type="ECO:0000256" key="10">
    <source>
        <dbReference type="SAM" id="Phobius"/>
    </source>
</evidence>
<keyword evidence="6" id="KW-0378">Hydrolase</keyword>
<evidence type="ECO:0000259" key="12">
    <source>
        <dbReference type="PROSITE" id="PS50929"/>
    </source>
</evidence>
<keyword evidence="4 10" id="KW-0812">Transmembrane</keyword>
<dbReference type="InterPro" id="IPR039421">
    <property type="entry name" value="Type_1_exporter"/>
</dbReference>
<accession>A0A9D2I7V1</accession>
<dbReference type="InterPro" id="IPR027417">
    <property type="entry name" value="P-loop_NTPase"/>
</dbReference>